<gene>
    <name evidence="3" type="ORF">IWX90DRAFT_440227</name>
</gene>
<feature type="region of interest" description="Disordered" evidence="1">
    <location>
        <begin position="68"/>
        <end position="93"/>
    </location>
</feature>
<evidence type="ECO:0000256" key="1">
    <source>
        <dbReference type="SAM" id="MobiDB-lite"/>
    </source>
</evidence>
<proteinExistence type="predicted"/>
<comment type="caution">
    <text evidence="3">The sequence shown here is derived from an EMBL/GenBank/DDBJ whole genome shotgun (WGS) entry which is preliminary data.</text>
</comment>
<accession>A0ABR1XL11</accession>
<keyword evidence="2" id="KW-0472">Membrane</keyword>
<keyword evidence="4" id="KW-1185">Reference proteome</keyword>
<feature type="transmembrane region" description="Helical" evidence="2">
    <location>
        <begin position="115"/>
        <end position="140"/>
    </location>
</feature>
<evidence type="ECO:0000313" key="3">
    <source>
        <dbReference type="EMBL" id="KAK8159362.1"/>
    </source>
</evidence>
<sequence length="190" mass="21255">MRGGRRRDGVRLRLRRVRRVRVARRKTRASGRRFARRRRRRRRRALALGTSRSPGTAMRVAIPLATTTATKPASPSQPQMPTRAASHSGGTAKLTPTCTATRRAMLRTCWTMGGVWRGVIAVVAREVLSFFVAVWCTCLVMRLLCRRSLNCGGFVEWVCSKGRNTCICLRSRVCPAPTRLDVCFLCLGPA</sequence>
<dbReference type="Proteomes" id="UP001456524">
    <property type="component" value="Unassembled WGS sequence"/>
</dbReference>
<evidence type="ECO:0000313" key="4">
    <source>
        <dbReference type="Proteomes" id="UP001456524"/>
    </source>
</evidence>
<feature type="compositionally biased region" description="Basic residues" evidence="1">
    <location>
        <begin position="24"/>
        <end position="45"/>
    </location>
</feature>
<keyword evidence="2" id="KW-0812">Transmembrane</keyword>
<reference evidence="3 4" key="1">
    <citation type="journal article" date="2022" name="G3 (Bethesda)">
        <title>Enemy or ally: a genomic approach to elucidate the lifestyle of Phyllosticta citrichinaensis.</title>
        <authorList>
            <person name="Buijs V.A."/>
            <person name="Groenewald J.Z."/>
            <person name="Haridas S."/>
            <person name="LaButti K.M."/>
            <person name="Lipzen A."/>
            <person name="Martin F.M."/>
            <person name="Barry K."/>
            <person name="Grigoriev I.V."/>
            <person name="Crous P.W."/>
            <person name="Seidl M.F."/>
        </authorList>
    </citation>
    <scope>NUCLEOTIDE SEQUENCE [LARGE SCALE GENOMIC DNA]</scope>
    <source>
        <strain evidence="3 4">CBS 129764</strain>
    </source>
</reference>
<keyword evidence="2" id="KW-1133">Transmembrane helix</keyword>
<name>A0ABR1XL11_9PEZI</name>
<dbReference type="EMBL" id="JBBWUH010000008">
    <property type="protein sequence ID" value="KAK8159362.1"/>
    <property type="molecule type" value="Genomic_DNA"/>
</dbReference>
<feature type="compositionally biased region" description="Low complexity" evidence="1">
    <location>
        <begin position="68"/>
        <end position="77"/>
    </location>
</feature>
<feature type="region of interest" description="Disordered" evidence="1">
    <location>
        <begin position="24"/>
        <end position="53"/>
    </location>
</feature>
<protein>
    <submittedName>
        <fullName evidence="3">Uncharacterized protein</fullName>
    </submittedName>
</protein>
<organism evidence="3 4">
    <name type="scientific">Phyllosticta citrichinensis</name>
    <dbReference type="NCBI Taxonomy" id="1130410"/>
    <lineage>
        <taxon>Eukaryota</taxon>
        <taxon>Fungi</taxon>
        <taxon>Dikarya</taxon>
        <taxon>Ascomycota</taxon>
        <taxon>Pezizomycotina</taxon>
        <taxon>Dothideomycetes</taxon>
        <taxon>Dothideomycetes incertae sedis</taxon>
        <taxon>Botryosphaeriales</taxon>
        <taxon>Phyllostictaceae</taxon>
        <taxon>Phyllosticta</taxon>
    </lineage>
</organism>
<evidence type="ECO:0000256" key="2">
    <source>
        <dbReference type="SAM" id="Phobius"/>
    </source>
</evidence>